<evidence type="ECO:0000256" key="1">
    <source>
        <dbReference type="ARBA" id="ARBA00004871"/>
    </source>
</evidence>
<comment type="pathway">
    <text evidence="1 8">Metabolic intermediate biosynthesis; chorismate biosynthesis; chorismate from D-erythrose 4-phosphate and phosphoenolpyruvate: step 4/7.</text>
</comment>
<evidence type="ECO:0000313" key="12">
    <source>
        <dbReference type="EMBL" id="AGX87669.1"/>
    </source>
</evidence>
<evidence type="ECO:0000313" key="13">
    <source>
        <dbReference type="Proteomes" id="UP000017184"/>
    </source>
</evidence>
<dbReference type="GO" id="GO:0050661">
    <property type="term" value="F:NADP binding"/>
    <property type="evidence" value="ECO:0007669"/>
    <property type="project" value="InterPro"/>
</dbReference>
<evidence type="ECO:0000256" key="5">
    <source>
        <dbReference type="ARBA" id="ARBA00023002"/>
    </source>
</evidence>
<evidence type="ECO:0000256" key="3">
    <source>
        <dbReference type="ARBA" id="ARBA00022605"/>
    </source>
</evidence>
<comment type="similarity">
    <text evidence="8">Belongs to the shikimate dehydrogenase family.</text>
</comment>
<dbReference type="HOGENOM" id="CLU_044063_2_1_4"/>
<dbReference type="GO" id="GO:0009423">
    <property type="term" value="P:chorismate biosynthetic process"/>
    <property type="evidence" value="ECO:0007669"/>
    <property type="project" value="UniProtKB-UniRule"/>
</dbReference>
<dbReference type="GO" id="GO:0004764">
    <property type="term" value="F:shikimate 3-dehydrogenase (NADP+) activity"/>
    <property type="evidence" value="ECO:0007669"/>
    <property type="project" value="UniProtKB-UniRule"/>
</dbReference>
<feature type="domain" description="Shikimate dehydrogenase substrate binding N-terminal" evidence="10">
    <location>
        <begin position="11"/>
        <end position="93"/>
    </location>
</feature>
<reference evidence="12 13" key="1">
    <citation type="journal article" date="2013" name="Genome Biol.">
        <title>Genomic analysis reveals key aspects of prokaryotic symbiosis in the phototrophic consortium "Chlorochromatium aggregatum".</title>
        <authorList>
            <person name="Liu Z."/>
            <person name="Muller J."/>
            <person name="Li T."/>
            <person name="Alvey R.M."/>
            <person name="Vogl K."/>
            <person name="Frigaard N.U."/>
            <person name="Rockwell N.C."/>
            <person name="Boyd E.S."/>
            <person name="Tomsho L.P."/>
            <person name="Schuster S.C."/>
            <person name="Henke P."/>
            <person name="Rohde M."/>
            <person name="Overmann J."/>
            <person name="Bryant D.A."/>
        </authorList>
    </citation>
    <scope>NUCLEOTIDE SEQUENCE [LARGE SCALE GENOMIC DNA]</scope>
    <source>
        <strain evidence="12">CR</strain>
    </source>
</reference>
<feature type="binding site" evidence="8">
    <location>
        <position position="246"/>
    </location>
    <ligand>
        <name>NADP(+)</name>
        <dbReference type="ChEBI" id="CHEBI:58349"/>
    </ligand>
</feature>
<evidence type="ECO:0000256" key="2">
    <source>
        <dbReference type="ARBA" id="ARBA00012962"/>
    </source>
</evidence>
<dbReference type="InterPro" id="IPR011342">
    <property type="entry name" value="Shikimate_DH"/>
</dbReference>
<dbReference type="CDD" id="cd01065">
    <property type="entry name" value="NAD_bind_Shikimate_DH"/>
    <property type="match status" value="1"/>
</dbReference>
<keyword evidence="5 8" id="KW-0560">Oxidoreductase</keyword>
<dbReference type="GO" id="GO:0009073">
    <property type="term" value="P:aromatic amino acid family biosynthetic process"/>
    <property type="evidence" value="ECO:0007669"/>
    <property type="project" value="UniProtKB-KW"/>
</dbReference>
<comment type="catalytic activity">
    <reaction evidence="7 8">
        <text>shikimate + NADP(+) = 3-dehydroshikimate + NADPH + H(+)</text>
        <dbReference type="Rhea" id="RHEA:17737"/>
        <dbReference type="ChEBI" id="CHEBI:15378"/>
        <dbReference type="ChEBI" id="CHEBI:16630"/>
        <dbReference type="ChEBI" id="CHEBI:36208"/>
        <dbReference type="ChEBI" id="CHEBI:57783"/>
        <dbReference type="ChEBI" id="CHEBI:58349"/>
        <dbReference type="EC" id="1.1.1.25"/>
    </reaction>
</comment>
<proteinExistence type="inferred from homology"/>
<dbReference type="Pfam" id="PF08501">
    <property type="entry name" value="Shikimate_dh_N"/>
    <property type="match status" value="1"/>
</dbReference>
<dbReference type="InterPro" id="IPR006151">
    <property type="entry name" value="Shikm_DH/Glu-tRNA_Rdtase"/>
</dbReference>
<feature type="binding site" evidence="8">
    <location>
        <begin position="19"/>
        <end position="21"/>
    </location>
    <ligand>
        <name>shikimate</name>
        <dbReference type="ChEBI" id="CHEBI:36208"/>
    </ligand>
</feature>
<evidence type="ECO:0000256" key="6">
    <source>
        <dbReference type="ARBA" id="ARBA00023141"/>
    </source>
</evidence>
<sequence>MPHAITDRYAVLGRPIGHSRSPWIHARFAALTQQRIRYDAIEVPTQGLAACLPALVEAGLRGCNVTVPCKSEACALADEASVDVALAQAGNTLCIVEGRIVAHNTDGIGLVRDLEQNARCALAGRRILLLGAGGAAAGVLGPLLRRRPAWVTVANRTISRAEELVHRHQALARECGVALHAAGLADVAEPVDVLCNASSSSLHGAPVPVDARVLHPATLAYDLMYGAAAQPFLAWARHHGAQACDGLGMLVEQAAESFWLWRGVRPPTGEVLAALRAMVEGAAP</sequence>
<dbReference type="Gene3D" id="3.40.50.720">
    <property type="entry name" value="NAD(P)-binding Rossmann-like Domain"/>
    <property type="match status" value="1"/>
</dbReference>
<feature type="binding site" evidence="8">
    <location>
        <position position="91"/>
    </location>
    <ligand>
        <name>shikimate</name>
        <dbReference type="ChEBI" id="CHEBI:36208"/>
    </ligand>
</feature>
<dbReference type="GO" id="GO:0019632">
    <property type="term" value="P:shikimate metabolic process"/>
    <property type="evidence" value="ECO:0007669"/>
    <property type="project" value="InterPro"/>
</dbReference>
<dbReference type="OrthoDB" id="9776868at2"/>
<feature type="binding site" evidence="8">
    <location>
        <begin position="155"/>
        <end position="160"/>
    </location>
    <ligand>
        <name>NADP(+)</name>
        <dbReference type="ChEBI" id="CHEBI:58349"/>
    </ligand>
</feature>
<gene>
    <name evidence="8 12" type="primary">aroE</name>
    <name evidence="12" type="ORF">Cenrod_1584</name>
</gene>
<feature type="domain" description="Quinate/shikimate 5-dehydrogenase/glutamyl-tRNA reductase" evidence="9">
    <location>
        <begin position="121"/>
        <end position="200"/>
    </location>
</feature>
<dbReference type="PATRIC" id="fig|946483.4.peg.1603"/>
<dbReference type="Gene3D" id="3.40.50.10860">
    <property type="entry name" value="Leucine Dehydrogenase, chain A, domain 1"/>
    <property type="match status" value="1"/>
</dbReference>
<keyword evidence="3 8" id="KW-0028">Amino-acid biosynthesis</keyword>
<dbReference type="eggNOG" id="COG0169">
    <property type="taxonomic scope" value="Bacteria"/>
</dbReference>
<feature type="active site" description="Proton acceptor" evidence="8">
    <location>
        <position position="70"/>
    </location>
</feature>
<dbReference type="NCBIfam" id="NF001310">
    <property type="entry name" value="PRK00258.1-2"/>
    <property type="match status" value="1"/>
</dbReference>
<evidence type="ECO:0000256" key="8">
    <source>
        <dbReference type="HAMAP-Rule" id="MF_00222"/>
    </source>
</evidence>
<dbReference type="InterPro" id="IPR013708">
    <property type="entry name" value="Shikimate_DH-bd_N"/>
</dbReference>
<comment type="caution">
    <text evidence="8">Lacks conserved residue(s) required for the propagation of feature annotation.</text>
</comment>
<feature type="binding site" evidence="8">
    <location>
        <position position="106"/>
    </location>
    <ligand>
        <name>shikimate</name>
        <dbReference type="ChEBI" id="CHEBI:36208"/>
    </ligand>
</feature>
<dbReference type="Pfam" id="PF18317">
    <property type="entry name" value="SDH_C"/>
    <property type="match status" value="1"/>
</dbReference>
<keyword evidence="4 8" id="KW-0521">NADP</keyword>
<dbReference type="RefSeq" id="WP_022773494.1">
    <property type="nucleotide sequence ID" value="NC_022576.1"/>
</dbReference>
<dbReference type="GO" id="GO:0005829">
    <property type="term" value="C:cytosol"/>
    <property type="evidence" value="ECO:0007669"/>
    <property type="project" value="TreeGrafter"/>
</dbReference>
<dbReference type="InterPro" id="IPR022893">
    <property type="entry name" value="Shikimate_DH_fam"/>
</dbReference>
<feature type="binding site" evidence="8">
    <location>
        <position position="253"/>
    </location>
    <ligand>
        <name>shikimate</name>
        <dbReference type="ChEBI" id="CHEBI:36208"/>
    </ligand>
</feature>
<name>U5NBW0_9BURK</name>
<evidence type="ECO:0000259" key="11">
    <source>
        <dbReference type="Pfam" id="PF18317"/>
    </source>
</evidence>
<protein>
    <recommendedName>
        <fullName evidence="2 8">Shikimate dehydrogenase (NADP(+))</fullName>
        <shortName evidence="8">SDH</shortName>
        <ecNumber evidence="2 8">1.1.1.25</ecNumber>
    </recommendedName>
</protein>
<dbReference type="NCBIfam" id="TIGR00507">
    <property type="entry name" value="aroE"/>
    <property type="match status" value="1"/>
</dbReference>
<feature type="domain" description="SDH C-terminal" evidence="11">
    <location>
        <begin position="246"/>
        <end position="276"/>
    </location>
</feature>
<dbReference type="PANTHER" id="PTHR21089:SF1">
    <property type="entry name" value="BIFUNCTIONAL 3-DEHYDROQUINATE DEHYDRATASE_SHIKIMATE DEHYDROGENASE, CHLOROPLASTIC"/>
    <property type="match status" value="1"/>
</dbReference>
<dbReference type="SUPFAM" id="SSF53223">
    <property type="entry name" value="Aminoacid dehydrogenase-like, N-terminal domain"/>
    <property type="match status" value="1"/>
</dbReference>
<dbReference type="EC" id="1.1.1.25" evidence="2 8"/>
<evidence type="ECO:0000259" key="10">
    <source>
        <dbReference type="Pfam" id="PF08501"/>
    </source>
</evidence>
<dbReference type="InterPro" id="IPR046346">
    <property type="entry name" value="Aminoacid_DH-like_N_sf"/>
</dbReference>
<comment type="function">
    <text evidence="8">Involved in the biosynthesis of the chorismate, which leads to the biosynthesis of aromatic amino acids. Catalyzes the reversible NADPH linked reduction of 3-dehydroshikimate (DHSA) to yield shikimate (SA).</text>
</comment>
<dbReference type="HAMAP" id="MF_00222">
    <property type="entry name" value="Shikimate_DH_AroE"/>
    <property type="match status" value="1"/>
</dbReference>
<dbReference type="InterPro" id="IPR041121">
    <property type="entry name" value="SDH_C"/>
</dbReference>
<accession>U5NBW0</accession>
<evidence type="ECO:0000259" key="9">
    <source>
        <dbReference type="Pfam" id="PF01488"/>
    </source>
</evidence>
<dbReference type="GO" id="GO:0008652">
    <property type="term" value="P:amino acid biosynthetic process"/>
    <property type="evidence" value="ECO:0007669"/>
    <property type="project" value="UniProtKB-KW"/>
</dbReference>
<feature type="binding site" evidence="8">
    <location>
        <position position="66"/>
    </location>
    <ligand>
        <name>shikimate</name>
        <dbReference type="ChEBI" id="CHEBI:36208"/>
    </ligand>
</feature>
<evidence type="ECO:0000256" key="7">
    <source>
        <dbReference type="ARBA" id="ARBA00049442"/>
    </source>
</evidence>
<dbReference type="Pfam" id="PF01488">
    <property type="entry name" value="Shikimate_DH"/>
    <property type="match status" value="1"/>
</dbReference>
<feature type="binding site" evidence="8">
    <location>
        <position position="223"/>
    </location>
    <ligand>
        <name>NADP(+)</name>
        <dbReference type="ChEBI" id="CHEBI:58349"/>
    </ligand>
</feature>
<dbReference type="Proteomes" id="UP000017184">
    <property type="component" value="Chromosome"/>
</dbReference>
<dbReference type="AlphaFoldDB" id="U5NBW0"/>
<feature type="binding site" evidence="8">
    <location>
        <position position="225"/>
    </location>
    <ligand>
        <name>shikimate</name>
        <dbReference type="ChEBI" id="CHEBI:36208"/>
    </ligand>
</feature>
<keyword evidence="13" id="KW-1185">Reference proteome</keyword>
<dbReference type="STRING" id="946483.Cenrod_1584"/>
<dbReference type="UniPathway" id="UPA00053">
    <property type="reaction ID" value="UER00087"/>
</dbReference>
<organism evidence="12 13">
    <name type="scientific">Candidatus Symbiobacter mobilis CR</name>
    <dbReference type="NCBI Taxonomy" id="946483"/>
    <lineage>
        <taxon>Bacteria</taxon>
        <taxon>Pseudomonadati</taxon>
        <taxon>Pseudomonadota</taxon>
        <taxon>Betaproteobacteria</taxon>
        <taxon>Burkholderiales</taxon>
        <taxon>Comamonadaceae</taxon>
    </lineage>
</organism>
<feature type="binding site" evidence="8">
    <location>
        <begin position="131"/>
        <end position="135"/>
    </location>
    <ligand>
        <name>NADP(+)</name>
        <dbReference type="ChEBI" id="CHEBI:58349"/>
    </ligand>
</feature>
<dbReference type="InterPro" id="IPR036291">
    <property type="entry name" value="NAD(P)-bd_dom_sf"/>
</dbReference>
<comment type="subunit">
    <text evidence="8">Homodimer.</text>
</comment>
<dbReference type="KEGG" id="cbx:Cenrod_1584"/>
<dbReference type="PANTHER" id="PTHR21089">
    <property type="entry name" value="SHIKIMATE DEHYDROGENASE"/>
    <property type="match status" value="1"/>
</dbReference>
<evidence type="ECO:0000256" key="4">
    <source>
        <dbReference type="ARBA" id="ARBA00022857"/>
    </source>
</evidence>
<keyword evidence="6 8" id="KW-0057">Aromatic amino acid biosynthesis</keyword>
<dbReference type="SUPFAM" id="SSF51735">
    <property type="entry name" value="NAD(P)-binding Rossmann-fold domains"/>
    <property type="match status" value="1"/>
</dbReference>
<dbReference type="EMBL" id="CP004885">
    <property type="protein sequence ID" value="AGX87669.1"/>
    <property type="molecule type" value="Genomic_DNA"/>
</dbReference>